<evidence type="ECO:0000313" key="2">
    <source>
        <dbReference type="EMBL" id="KAG4421335.1"/>
    </source>
</evidence>
<feature type="compositionally biased region" description="Low complexity" evidence="1">
    <location>
        <begin position="349"/>
        <end position="366"/>
    </location>
</feature>
<dbReference type="EMBL" id="JAFJYH010000067">
    <property type="protein sequence ID" value="KAG4421335.1"/>
    <property type="molecule type" value="Genomic_DNA"/>
</dbReference>
<evidence type="ECO:0008006" key="4">
    <source>
        <dbReference type="Google" id="ProtNLM"/>
    </source>
</evidence>
<feature type="region of interest" description="Disordered" evidence="1">
    <location>
        <begin position="288"/>
        <end position="377"/>
    </location>
</feature>
<sequence>MANLKKRLAGAVLLTVLSMMSICLLLPNSRVSSHLQKITLGTAIDNYSSLWSWHEDESSGEEDAGGGIRLVVFGDSWVDDTLEESQDQKGKSWPEVMCEEINCTSRLTFAATQPASDWPALPPTGVKTSNNIHAWAVENTRYLPHEDTNYTLPDLSAQVQAYLSLPAPKQAPKETIYVLSFGFWDIYDFARLDYAMAMNVTDRSFDEIFTQLNILYNHFDTTLYPVEVNATSRPKFNIIIPRLFDPTLTPGWVSHRPAPLSPSSVAEQQKNAVYLTERWNQMLENSMGSWMNSLSGPESNDDSDEDDDSNEDEQPITLEPSEPFQPPKVPAASEEQARTDVRQARTLYKPSPNAKSNPSSKANSKAESFAARQKAAPLATSTTEVTTVLPQKDIFYYDTPKFLLDIIVEHALEDAGLVDASGLGTGESSFVSVALPCMREVQEGEDVDGMVDVNGMLICKEQDLYLWWDAFTLGGVANGEIGKEVAERVRMGRGLRLAWENSGKTT</sequence>
<dbReference type="Proteomes" id="UP000664132">
    <property type="component" value="Unassembled WGS sequence"/>
</dbReference>
<dbReference type="InterPro" id="IPR036514">
    <property type="entry name" value="SGNH_hydro_sf"/>
</dbReference>
<organism evidence="2 3">
    <name type="scientific">Cadophora malorum</name>
    <dbReference type="NCBI Taxonomy" id="108018"/>
    <lineage>
        <taxon>Eukaryota</taxon>
        <taxon>Fungi</taxon>
        <taxon>Dikarya</taxon>
        <taxon>Ascomycota</taxon>
        <taxon>Pezizomycotina</taxon>
        <taxon>Leotiomycetes</taxon>
        <taxon>Helotiales</taxon>
        <taxon>Ploettnerulaceae</taxon>
        <taxon>Cadophora</taxon>
    </lineage>
</organism>
<dbReference type="Gene3D" id="3.40.50.1110">
    <property type="entry name" value="SGNH hydrolase"/>
    <property type="match status" value="1"/>
</dbReference>
<feature type="compositionally biased region" description="Acidic residues" evidence="1">
    <location>
        <begin position="299"/>
        <end position="314"/>
    </location>
</feature>
<keyword evidence="3" id="KW-1185">Reference proteome</keyword>
<protein>
    <recommendedName>
        <fullName evidence="4">SGNH hydrolase</fullName>
    </recommendedName>
</protein>
<proteinExistence type="predicted"/>
<accession>A0A8H7TGQ3</accession>
<dbReference type="OrthoDB" id="5278722at2759"/>
<evidence type="ECO:0000313" key="3">
    <source>
        <dbReference type="Proteomes" id="UP000664132"/>
    </source>
</evidence>
<gene>
    <name evidence="2" type="ORF">IFR04_005518</name>
</gene>
<evidence type="ECO:0000256" key="1">
    <source>
        <dbReference type="SAM" id="MobiDB-lite"/>
    </source>
</evidence>
<reference evidence="2" key="1">
    <citation type="submission" date="2021-02" db="EMBL/GenBank/DDBJ databases">
        <title>Genome sequence Cadophora malorum strain M34.</title>
        <authorList>
            <person name="Stefanovic E."/>
            <person name="Vu D."/>
            <person name="Scully C."/>
            <person name="Dijksterhuis J."/>
            <person name="Roader J."/>
            <person name="Houbraken J."/>
        </authorList>
    </citation>
    <scope>NUCLEOTIDE SEQUENCE</scope>
    <source>
        <strain evidence="2">M34</strain>
    </source>
</reference>
<comment type="caution">
    <text evidence="2">The sequence shown here is derived from an EMBL/GenBank/DDBJ whole genome shotgun (WGS) entry which is preliminary data.</text>
</comment>
<dbReference type="AlphaFoldDB" id="A0A8H7TGQ3"/>
<name>A0A8H7TGQ3_9HELO</name>
<feature type="compositionally biased region" description="Polar residues" evidence="1">
    <location>
        <begin position="288"/>
        <end position="297"/>
    </location>
</feature>